<dbReference type="Gene3D" id="3.40.50.300">
    <property type="entry name" value="P-loop containing nucleotide triphosphate hydrolases"/>
    <property type="match status" value="1"/>
</dbReference>
<accession>A0A7K1U028</accession>
<dbReference type="InterPro" id="IPR027417">
    <property type="entry name" value="P-loop_NTPase"/>
</dbReference>
<evidence type="ECO:0000313" key="4">
    <source>
        <dbReference type="Proteomes" id="UP000461730"/>
    </source>
</evidence>
<comment type="caution">
    <text evidence="3">The sequence shown here is derived from an EMBL/GenBank/DDBJ whole genome shotgun (WGS) entry which is preliminary data.</text>
</comment>
<protein>
    <submittedName>
        <fullName evidence="3">TraG family conjugative transposon ATPase</fullName>
    </submittedName>
</protein>
<dbReference type="SUPFAM" id="SSF52540">
    <property type="entry name" value="P-loop containing nucleoside triphosphate hydrolases"/>
    <property type="match status" value="1"/>
</dbReference>
<dbReference type="Pfam" id="PF12991">
    <property type="entry name" value="DUF3875"/>
    <property type="match status" value="1"/>
</dbReference>
<dbReference type="PANTHER" id="PTHR38467">
    <property type="match status" value="1"/>
</dbReference>
<dbReference type="AlphaFoldDB" id="A0A7K1U028"/>
<organism evidence="3 4">
    <name type="scientific">Chitinophaga tropicalis</name>
    <dbReference type="NCBI Taxonomy" id="2683588"/>
    <lineage>
        <taxon>Bacteria</taxon>
        <taxon>Pseudomonadati</taxon>
        <taxon>Bacteroidota</taxon>
        <taxon>Chitinophagia</taxon>
        <taxon>Chitinophagales</taxon>
        <taxon>Chitinophagaceae</taxon>
        <taxon>Chitinophaga</taxon>
    </lineage>
</organism>
<evidence type="ECO:0000313" key="3">
    <source>
        <dbReference type="EMBL" id="MVT07703.1"/>
    </source>
</evidence>
<sequence length="824" mass="94954">MAALLPIWKVENDTIISKQGDITVGFRLQLPEIFTLASDDYEAFHQGWIKAIKVLPKHTILQKQDWFIQDKHDSDLKREADFLSQSSERFFHERPYINHECYVFLTKKPQQRKPASSVFSNLLRPHLVPDDTTDPQQTVEFFNAVGQFEKILTDNGFVTLKRLTTEEITGSEQTVGILERYCFLQGQNDSPALTDIEFKPEWKIGSNYLQMYTLADCENLPSLCGPRITYDKFSTEKTKFSISFAAPLGQLLGVNHIYNQFIVIDDAPKTLKRLESKRRRLQSLSTYSRENAIARDATNAFLNEAVSQGRQPVKGHFNIILWTEDRGDLKHIRNKASAAIAQMDATPHEETKGAAQLYWAAMPGNAADLPTNECFDTFADQATCFLHLEGNHPGSLAPVGIRLGDRLTGRPMAVDLFDEPMGKLINNRSLMLIGPSGSGKSFFTNHLCRSLHAQGAHIVIVDIGHSYQGLCSLVDGYYFTYKEEDPIRFNPFYLAEGDVMDTEKLESIKTLLLALWKRDTETYKRSEYVALSNAVTQYFEYLGNNPDIFPCFDTFYEYLTHVFADVLRRDNVKEKEFDFDNFLYVLRPFFRGGEFDYLLNARQNLDLFHQRFIVFELDNVKNHPVLLPVITLMVMQTFINKMRKIKGVKKMILIEEAWKALMREGFAEYIKYLYKTVRKFYGIAAVVTQEIEDIISSPIVKQAIVNNADIKILLDQSKYQNKFTFIQELLGITDKGKMLILSINKDKEKGRIYKDVFIDLGGQWMRVYRVEVSKEEYYTYTTEEKEKVLVQQYAQKYGSMQKGIRMLIQETTSASQLKPLKDQR</sequence>
<feature type="domain" description="TraG P-loop" evidence="2">
    <location>
        <begin position="400"/>
        <end position="810"/>
    </location>
</feature>
<dbReference type="Pfam" id="PF19044">
    <property type="entry name" value="P-loop_TraG"/>
    <property type="match status" value="1"/>
</dbReference>
<dbReference type="Proteomes" id="UP000461730">
    <property type="component" value="Unassembled WGS sequence"/>
</dbReference>
<dbReference type="NCBIfam" id="TIGR03783">
    <property type="entry name" value="Bac_Flav_CT_G"/>
    <property type="match status" value="1"/>
</dbReference>
<feature type="domain" description="TraG N-terminal Bacteroidetes" evidence="1">
    <location>
        <begin position="3"/>
        <end position="45"/>
    </location>
</feature>
<gene>
    <name evidence="3" type="primary">traG</name>
    <name evidence="3" type="ORF">GO493_05480</name>
</gene>
<reference evidence="3 4" key="1">
    <citation type="submission" date="2019-12" db="EMBL/GenBank/DDBJ databases">
        <title>Chitinophaga sp. strain ysch24 (GDMCC 1.1355), whole genome shotgun sequence.</title>
        <authorList>
            <person name="Zhang X."/>
        </authorList>
    </citation>
    <scope>NUCLEOTIDE SEQUENCE [LARGE SCALE GENOMIC DNA]</scope>
    <source>
        <strain evidence="4">ysch24</strain>
    </source>
</reference>
<dbReference type="InterPro" id="IPR024451">
    <property type="entry name" value="TraG_N_Bacteroidetes"/>
</dbReference>
<dbReference type="InterPro" id="IPR053155">
    <property type="entry name" value="F-pilin_assembly_TraC"/>
</dbReference>
<evidence type="ECO:0000259" key="1">
    <source>
        <dbReference type="Pfam" id="PF12991"/>
    </source>
</evidence>
<name>A0A7K1U028_9BACT</name>
<dbReference type="InterPro" id="IPR022509">
    <property type="entry name" value="Conjugation_ATPase_TraG"/>
</dbReference>
<dbReference type="InterPro" id="IPR043964">
    <property type="entry name" value="P-loop_TraG"/>
</dbReference>
<dbReference type="Gene3D" id="1.10.8.730">
    <property type="match status" value="1"/>
</dbReference>
<proteinExistence type="predicted"/>
<evidence type="ECO:0000259" key="2">
    <source>
        <dbReference type="Pfam" id="PF19044"/>
    </source>
</evidence>
<dbReference type="EMBL" id="WRXN01000001">
    <property type="protein sequence ID" value="MVT07703.1"/>
    <property type="molecule type" value="Genomic_DNA"/>
</dbReference>
<dbReference type="PANTHER" id="PTHR38467:SF1">
    <property type="entry name" value="CONJUGATIVE TRANSFER: ASSEMBLY"/>
    <property type="match status" value="1"/>
</dbReference>
<keyword evidence="4" id="KW-1185">Reference proteome</keyword>